<dbReference type="GO" id="GO:1901137">
    <property type="term" value="P:carbohydrate derivative biosynthetic process"/>
    <property type="evidence" value="ECO:0007669"/>
    <property type="project" value="UniProtKB-ARBA"/>
</dbReference>
<dbReference type="Pfam" id="PF13692">
    <property type="entry name" value="Glyco_trans_1_4"/>
    <property type="match status" value="1"/>
</dbReference>
<gene>
    <name evidence="5" type="ORF">DFO65_11255</name>
</gene>
<sequence>MRILLLTHYYYPEVGAPQRRWRILVDHLRAAGHQVITVAPHSHYPHPNRDEFFNSSVGRGRRRVDISLGGTWDTGVDGERILRVPYLHSGSSMARQVLDQTVSAAGAISAACLRLRGTAAPDVVISTTPALPFLLAGDTVSRLLGVPHIAEVRDAWPDLISEMRLVSNAAGKRLPQALSSLLECSVLPGLLTRAQRRAAVVVVTTEGFRHRLQARGINAEVVRSGVTPAELAGVSGLTATGAIPVVPAPRTGQIPVVAPDREDRDEKAGTSHGLNLLYVGTVGRSQDLSTAIRAVRQTEGVRLRIVGDGVDKSALQHLAVELDIDVDFFPQQAGVDLAGHWEWADAGLVSLSNLDSYRFTVPSKLYSLMAREIPVVGVVAGEAAEIIATTDAGEVAAPGVVEAVVEAMHRMRDRLDRDQSSGAHAAIGCKPRDWVIEHASAQAMGRAYERILEQVCR</sequence>
<reference evidence="5 6" key="1">
    <citation type="submission" date="2018-06" db="EMBL/GenBank/DDBJ databases">
        <title>Freshwater and sediment microbial communities from various areas in North America, analyzing microbe dynamics in response to fracking.</title>
        <authorList>
            <person name="Lamendella R."/>
        </authorList>
    </citation>
    <scope>NUCLEOTIDE SEQUENCE [LARGE SCALE GENOMIC DNA]</scope>
    <source>
        <strain evidence="5 6">3b_TX</strain>
    </source>
</reference>
<keyword evidence="6" id="KW-1185">Reference proteome</keyword>
<dbReference type="Proteomes" id="UP000253509">
    <property type="component" value="Unassembled WGS sequence"/>
</dbReference>
<proteinExistence type="predicted"/>
<dbReference type="CDD" id="cd03794">
    <property type="entry name" value="GT4_WbuB-like"/>
    <property type="match status" value="1"/>
</dbReference>
<dbReference type="PANTHER" id="PTHR45947">
    <property type="entry name" value="SULFOQUINOVOSYL TRANSFERASE SQD2"/>
    <property type="match status" value="1"/>
</dbReference>
<organism evidence="5 6">
    <name type="scientific">Brevibacterium celere</name>
    <dbReference type="NCBI Taxonomy" id="225845"/>
    <lineage>
        <taxon>Bacteria</taxon>
        <taxon>Bacillati</taxon>
        <taxon>Actinomycetota</taxon>
        <taxon>Actinomycetes</taxon>
        <taxon>Micrococcales</taxon>
        <taxon>Brevibacteriaceae</taxon>
        <taxon>Brevibacterium</taxon>
    </lineage>
</organism>
<evidence type="ECO:0000256" key="2">
    <source>
        <dbReference type="ARBA" id="ARBA00022676"/>
    </source>
</evidence>
<dbReference type="PANTHER" id="PTHR45947:SF3">
    <property type="entry name" value="SULFOQUINOVOSYL TRANSFERASE SQD2"/>
    <property type="match status" value="1"/>
</dbReference>
<protein>
    <recommendedName>
        <fullName evidence="1">D-inositol 3-phosphate glycosyltransferase</fullName>
    </recommendedName>
</protein>
<keyword evidence="3 5" id="KW-0808">Transferase</keyword>
<dbReference type="InterPro" id="IPR050194">
    <property type="entry name" value="Glycosyltransferase_grp1"/>
</dbReference>
<dbReference type="InterPro" id="IPR028098">
    <property type="entry name" value="Glyco_trans_4-like_N"/>
</dbReference>
<keyword evidence="2" id="KW-0328">Glycosyltransferase</keyword>
<accession>A0A366IGS0</accession>
<dbReference type="AlphaFoldDB" id="A0A366IGS0"/>
<dbReference type="GO" id="GO:0016758">
    <property type="term" value="F:hexosyltransferase activity"/>
    <property type="evidence" value="ECO:0007669"/>
    <property type="project" value="TreeGrafter"/>
</dbReference>
<evidence type="ECO:0000256" key="3">
    <source>
        <dbReference type="ARBA" id="ARBA00022679"/>
    </source>
</evidence>
<evidence type="ECO:0000256" key="1">
    <source>
        <dbReference type="ARBA" id="ARBA00021292"/>
    </source>
</evidence>
<evidence type="ECO:0000313" key="5">
    <source>
        <dbReference type="EMBL" id="RBP69521.1"/>
    </source>
</evidence>
<dbReference type="Gene3D" id="3.40.50.2000">
    <property type="entry name" value="Glycogen Phosphorylase B"/>
    <property type="match status" value="2"/>
</dbReference>
<dbReference type="Pfam" id="PF13579">
    <property type="entry name" value="Glyco_trans_4_4"/>
    <property type="match status" value="1"/>
</dbReference>
<dbReference type="SUPFAM" id="SSF53756">
    <property type="entry name" value="UDP-Glycosyltransferase/glycogen phosphorylase"/>
    <property type="match status" value="1"/>
</dbReference>
<comment type="caution">
    <text evidence="5">The sequence shown here is derived from an EMBL/GenBank/DDBJ whole genome shotgun (WGS) entry which is preliminary data.</text>
</comment>
<evidence type="ECO:0000259" key="4">
    <source>
        <dbReference type="Pfam" id="PF13579"/>
    </source>
</evidence>
<dbReference type="EMBL" id="QNSB01000012">
    <property type="protein sequence ID" value="RBP69521.1"/>
    <property type="molecule type" value="Genomic_DNA"/>
</dbReference>
<feature type="domain" description="Glycosyltransferase subfamily 4-like N-terminal" evidence="4">
    <location>
        <begin position="16"/>
        <end position="222"/>
    </location>
</feature>
<name>A0A366IGS0_9MICO</name>
<evidence type="ECO:0000313" key="6">
    <source>
        <dbReference type="Proteomes" id="UP000253509"/>
    </source>
</evidence>